<dbReference type="PROSITE" id="PS51007">
    <property type="entry name" value="CYTC"/>
    <property type="match status" value="3"/>
</dbReference>
<organism evidence="7">
    <name type="scientific">marine sediment metagenome</name>
    <dbReference type="NCBI Taxonomy" id="412755"/>
    <lineage>
        <taxon>unclassified sequences</taxon>
        <taxon>metagenomes</taxon>
        <taxon>ecological metagenomes</taxon>
    </lineage>
</organism>
<protein>
    <recommendedName>
        <fullName evidence="6">Cytochrome c domain-containing protein</fullName>
    </recommendedName>
</protein>
<dbReference type="GO" id="GO:0046872">
    <property type="term" value="F:metal ion binding"/>
    <property type="evidence" value="ECO:0007669"/>
    <property type="project" value="UniProtKB-KW"/>
</dbReference>
<evidence type="ECO:0000256" key="1">
    <source>
        <dbReference type="ARBA" id="ARBA00022617"/>
    </source>
</evidence>
<comment type="caution">
    <text evidence="7">The sequence shown here is derived from an EMBL/GenBank/DDBJ whole genome shotgun (WGS) entry which is preliminary data.</text>
</comment>
<feature type="transmembrane region" description="Helical" evidence="5">
    <location>
        <begin position="6"/>
        <end position="24"/>
    </location>
</feature>
<evidence type="ECO:0000259" key="6">
    <source>
        <dbReference type="PROSITE" id="PS51007"/>
    </source>
</evidence>
<feature type="domain" description="Cytochrome c" evidence="6">
    <location>
        <begin position="166"/>
        <end position="248"/>
    </location>
</feature>
<evidence type="ECO:0000256" key="5">
    <source>
        <dbReference type="SAM" id="Phobius"/>
    </source>
</evidence>
<dbReference type="InterPro" id="IPR036280">
    <property type="entry name" value="Multihaem_cyt_sf"/>
</dbReference>
<reference evidence="7" key="1">
    <citation type="journal article" date="2015" name="Nature">
        <title>Complex archaea that bridge the gap between prokaryotes and eukaryotes.</title>
        <authorList>
            <person name="Spang A."/>
            <person name="Saw J.H."/>
            <person name="Jorgensen S.L."/>
            <person name="Zaremba-Niedzwiedzka K."/>
            <person name="Martijn J."/>
            <person name="Lind A.E."/>
            <person name="van Eijk R."/>
            <person name="Schleper C."/>
            <person name="Guy L."/>
            <person name="Ettema T.J."/>
        </authorList>
    </citation>
    <scope>NUCLEOTIDE SEQUENCE</scope>
</reference>
<dbReference type="SUPFAM" id="SSF48695">
    <property type="entry name" value="Multiheme cytochromes"/>
    <property type="match status" value="1"/>
</dbReference>
<feature type="region of interest" description="Disordered" evidence="4">
    <location>
        <begin position="391"/>
        <end position="410"/>
    </location>
</feature>
<keyword evidence="2" id="KW-0479">Metal-binding</keyword>
<evidence type="ECO:0000256" key="3">
    <source>
        <dbReference type="ARBA" id="ARBA00023004"/>
    </source>
</evidence>
<keyword evidence="5" id="KW-1133">Transmembrane helix</keyword>
<dbReference type="PANTHER" id="PTHR33546:SF1">
    <property type="entry name" value="LARGE, MULTIFUNCTIONAL SECRETED PROTEIN"/>
    <property type="match status" value="1"/>
</dbReference>
<keyword evidence="5" id="KW-0812">Transmembrane</keyword>
<dbReference type="Gene3D" id="1.10.760.10">
    <property type="entry name" value="Cytochrome c-like domain"/>
    <property type="match status" value="3"/>
</dbReference>
<dbReference type="SUPFAM" id="SSF46626">
    <property type="entry name" value="Cytochrome c"/>
    <property type="match status" value="3"/>
</dbReference>
<accession>A0A0F9BS49</accession>
<keyword evidence="5" id="KW-0472">Membrane</keyword>
<evidence type="ECO:0000313" key="7">
    <source>
        <dbReference type="EMBL" id="KKL24705.1"/>
    </source>
</evidence>
<sequence>MAFRVFFGIVSLAILVLSLLNYWVEYTPTWKDRQRDYYNLLSKTIMEKDRDSDKAAQVARTPPEFLQIYNQELGVVDRCIICHLGMEDLLMEDAPNPHKAHPGNLLATHPYQQVGCTICHQGQGLATTVSDAHGDVPHWERPLLRGDFVQATCTKCHQEDEVPDAPVLTRGKRLLLDLGCVGCHQTGQLEEPEKVGPRLAGIGSKVSRKWLNKWLINPKDYLPSGKMPHYHLSRPMANALAAYLMTSTDKTIDALEQQEGDYDAGGTIFREFQCIVCHVTQERGGTLVGGTIGPNLMKIGNKVNQPWLVTFLKDPHAFYPNTKMPTYNLHGSEELNEKALDLAQFAVEEWLDYDILDAEELEPEPLPDSPQLVEQGKLLYGELGCAGCHDLTSEKTEPPGPELTFVGSKP</sequence>
<dbReference type="GO" id="GO:0020037">
    <property type="term" value="F:heme binding"/>
    <property type="evidence" value="ECO:0007669"/>
    <property type="project" value="InterPro"/>
</dbReference>
<feature type="non-terminal residue" evidence="7">
    <location>
        <position position="410"/>
    </location>
</feature>
<gene>
    <name evidence="7" type="ORF">LCGC14_2412660</name>
</gene>
<name>A0A0F9BS49_9ZZZZ</name>
<evidence type="ECO:0000256" key="4">
    <source>
        <dbReference type="SAM" id="MobiDB-lite"/>
    </source>
</evidence>
<dbReference type="EMBL" id="LAZR01036490">
    <property type="protein sequence ID" value="KKL24705.1"/>
    <property type="molecule type" value="Genomic_DNA"/>
</dbReference>
<keyword evidence="1" id="KW-0349">Heme</keyword>
<evidence type="ECO:0000256" key="2">
    <source>
        <dbReference type="ARBA" id="ARBA00022723"/>
    </source>
</evidence>
<dbReference type="InterPro" id="IPR009056">
    <property type="entry name" value="Cyt_c-like_dom"/>
</dbReference>
<keyword evidence="3" id="KW-0408">Iron</keyword>
<dbReference type="PANTHER" id="PTHR33546">
    <property type="entry name" value="LARGE, MULTIFUNCTIONAL SECRETED PROTEIN-RELATED"/>
    <property type="match status" value="1"/>
</dbReference>
<dbReference type="InterPro" id="IPR036909">
    <property type="entry name" value="Cyt_c-like_dom_sf"/>
</dbReference>
<feature type="domain" description="Cytochrome c" evidence="6">
    <location>
        <begin position="260"/>
        <end position="346"/>
    </location>
</feature>
<dbReference type="GO" id="GO:0009055">
    <property type="term" value="F:electron transfer activity"/>
    <property type="evidence" value="ECO:0007669"/>
    <property type="project" value="InterPro"/>
</dbReference>
<dbReference type="Pfam" id="PF00034">
    <property type="entry name" value="Cytochrom_C"/>
    <property type="match status" value="1"/>
</dbReference>
<proteinExistence type="predicted"/>
<feature type="domain" description="Cytochrome c" evidence="6">
    <location>
        <begin position="371"/>
        <end position="410"/>
    </location>
</feature>
<dbReference type="AlphaFoldDB" id="A0A0F9BS49"/>